<dbReference type="PANTHER" id="PTHR47381">
    <property type="entry name" value="ALPHA/BETA-HYDROLASES SUPERFAMILY PROTEIN"/>
    <property type="match status" value="1"/>
</dbReference>
<reference evidence="1" key="1">
    <citation type="journal article" date="2020" name="New Phytol.">
        <title>Comparative genomics reveals dynamic genome evolution in host specialist ectomycorrhizal fungi.</title>
        <authorList>
            <person name="Lofgren L.A."/>
            <person name="Nguyen N.H."/>
            <person name="Vilgalys R."/>
            <person name="Ruytinx J."/>
            <person name="Liao H.L."/>
            <person name="Branco S."/>
            <person name="Kuo A."/>
            <person name="LaButti K."/>
            <person name="Lipzen A."/>
            <person name="Andreopoulos W."/>
            <person name="Pangilinan J."/>
            <person name="Riley R."/>
            <person name="Hundley H."/>
            <person name="Na H."/>
            <person name="Barry K."/>
            <person name="Grigoriev I.V."/>
            <person name="Stajich J.E."/>
            <person name="Kennedy P.G."/>
        </authorList>
    </citation>
    <scope>NUCLEOTIDE SEQUENCE</scope>
    <source>
        <strain evidence="1">FC203</strain>
    </source>
</reference>
<dbReference type="PANTHER" id="PTHR47381:SF3">
    <property type="entry name" value="ALPHA_BETA-HYDROLASES SUPERFAMILY PROTEIN"/>
    <property type="match status" value="1"/>
</dbReference>
<organism evidence="1 2">
    <name type="scientific">Suillus fuscotomentosus</name>
    <dbReference type="NCBI Taxonomy" id="1912939"/>
    <lineage>
        <taxon>Eukaryota</taxon>
        <taxon>Fungi</taxon>
        <taxon>Dikarya</taxon>
        <taxon>Basidiomycota</taxon>
        <taxon>Agaricomycotina</taxon>
        <taxon>Agaricomycetes</taxon>
        <taxon>Agaricomycetidae</taxon>
        <taxon>Boletales</taxon>
        <taxon>Suillineae</taxon>
        <taxon>Suillaceae</taxon>
        <taxon>Suillus</taxon>
    </lineage>
</organism>
<dbReference type="GeneID" id="64659970"/>
<sequence>MQPTKQTLPIGGLLVDVYSHPTSISSSTNPIHALFFLHGRFDSAQDQYIVDTIKVIFDESYGSGVGERKKDLIVIAFCVGEKDHRNHGTRLVNQQRNFAWSKEPAENNDQHAVDMYTIQTGTAQDVSFLIDHIPSSLYPSGERTIVEWGMGGVSLGGHSTWIALSREPRLTLGIPIIGCPDYMKLISRRAQSSNIPLSPPYFPTSFMTYVERHDPAQLAYRAKDASNPFLGKKVLVLSGKEDKLVPWVASAEFVEGLEVGEEGVKRVVVEEGAGHECTSGMRREAGLFVREWLSATADELRRPSRNFADNDEGRKRSSSISGVVLAKGPQQHWSGALWQDRTGVAGVLARWQEPWLVVGSPRVS</sequence>
<evidence type="ECO:0008006" key="3">
    <source>
        <dbReference type="Google" id="ProtNLM"/>
    </source>
</evidence>
<evidence type="ECO:0000313" key="1">
    <source>
        <dbReference type="EMBL" id="KAG1897554.1"/>
    </source>
</evidence>
<protein>
    <recommendedName>
        <fullName evidence="3">Alpha/beta-hydrolase</fullName>
    </recommendedName>
</protein>
<dbReference type="InterPro" id="IPR029058">
    <property type="entry name" value="AB_hydrolase_fold"/>
</dbReference>
<proteinExistence type="predicted"/>
<dbReference type="EMBL" id="JABBWK010000045">
    <property type="protein sequence ID" value="KAG1897554.1"/>
    <property type="molecule type" value="Genomic_DNA"/>
</dbReference>
<keyword evidence="2" id="KW-1185">Reference proteome</keyword>
<dbReference type="RefSeq" id="XP_041223130.1">
    <property type="nucleotide sequence ID" value="XM_041365672.1"/>
</dbReference>
<gene>
    <name evidence="1" type="ORF">F5891DRAFT_1174605</name>
</gene>
<evidence type="ECO:0000313" key="2">
    <source>
        <dbReference type="Proteomes" id="UP001195769"/>
    </source>
</evidence>
<dbReference type="AlphaFoldDB" id="A0AAD4HJA6"/>
<dbReference type="SUPFAM" id="SSF53474">
    <property type="entry name" value="alpha/beta-Hydrolases"/>
    <property type="match status" value="1"/>
</dbReference>
<comment type="caution">
    <text evidence="1">The sequence shown here is derived from an EMBL/GenBank/DDBJ whole genome shotgun (WGS) entry which is preliminary data.</text>
</comment>
<dbReference type="Proteomes" id="UP001195769">
    <property type="component" value="Unassembled WGS sequence"/>
</dbReference>
<accession>A0AAD4HJA6</accession>
<name>A0AAD4HJA6_9AGAM</name>
<dbReference type="Gene3D" id="3.40.50.1820">
    <property type="entry name" value="alpha/beta hydrolase"/>
    <property type="match status" value="1"/>
</dbReference>